<dbReference type="GeneID" id="80880202"/>
<dbReference type="PROSITE" id="PS50011">
    <property type="entry name" value="PROTEIN_KINASE_DOM"/>
    <property type="match status" value="1"/>
</dbReference>
<feature type="compositionally biased region" description="Low complexity" evidence="12">
    <location>
        <begin position="1"/>
        <end position="27"/>
    </location>
</feature>
<dbReference type="InterPro" id="IPR000719">
    <property type="entry name" value="Prot_kinase_dom"/>
</dbReference>
<dbReference type="Pfam" id="PF00069">
    <property type="entry name" value="Pkinase"/>
    <property type="match status" value="1"/>
</dbReference>
<dbReference type="PANTHER" id="PTHR24356">
    <property type="entry name" value="SERINE/THREONINE-PROTEIN KINASE"/>
    <property type="match status" value="1"/>
</dbReference>
<evidence type="ECO:0000256" key="12">
    <source>
        <dbReference type="SAM" id="MobiDB-lite"/>
    </source>
</evidence>
<dbReference type="GO" id="GO:0004674">
    <property type="term" value="F:protein serine/threonine kinase activity"/>
    <property type="evidence" value="ECO:0007669"/>
    <property type="project" value="UniProtKB-KW"/>
</dbReference>
<dbReference type="GO" id="GO:0000196">
    <property type="term" value="P:cell integrity MAPK cascade"/>
    <property type="evidence" value="ECO:0007669"/>
    <property type="project" value="UniProtKB-ARBA"/>
</dbReference>
<dbReference type="InterPro" id="IPR039046">
    <property type="entry name" value="PDPK1"/>
</dbReference>
<keyword evidence="3 11" id="KW-0723">Serine/threonine-protein kinase</keyword>
<evidence type="ECO:0000256" key="6">
    <source>
        <dbReference type="ARBA" id="ARBA00022777"/>
    </source>
</evidence>
<evidence type="ECO:0000313" key="14">
    <source>
        <dbReference type="EMBL" id="KAJ8100479.1"/>
    </source>
</evidence>
<feature type="binding site" evidence="10">
    <location>
        <position position="183"/>
    </location>
    <ligand>
        <name>ATP</name>
        <dbReference type="ChEBI" id="CHEBI:30616"/>
    </ligand>
</feature>
<evidence type="ECO:0000256" key="8">
    <source>
        <dbReference type="ARBA" id="ARBA00047899"/>
    </source>
</evidence>
<dbReference type="SUPFAM" id="SSF56112">
    <property type="entry name" value="Protein kinase-like (PK-like)"/>
    <property type="match status" value="1"/>
</dbReference>
<feature type="region of interest" description="Disordered" evidence="12">
    <location>
        <begin position="89"/>
        <end position="121"/>
    </location>
</feature>
<dbReference type="SMART" id="SM00220">
    <property type="entry name" value="S_TKc"/>
    <property type="match status" value="1"/>
</dbReference>
<dbReference type="RefSeq" id="XP_056043929.1">
    <property type="nucleotide sequence ID" value="XM_056185036.1"/>
</dbReference>
<evidence type="ECO:0000256" key="9">
    <source>
        <dbReference type="ARBA" id="ARBA00048679"/>
    </source>
</evidence>
<evidence type="ECO:0000259" key="13">
    <source>
        <dbReference type="PROSITE" id="PS50011"/>
    </source>
</evidence>
<dbReference type="EMBL" id="JARPMG010000005">
    <property type="protein sequence ID" value="KAJ8100479.1"/>
    <property type="molecule type" value="Genomic_DNA"/>
</dbReference>
<dbReference type="FunFam" id="1.10.510.10:FF:000534">
    <property type="entry name" value="Serine/threonine-protein kinase PKH2"/>
    <property type="match status" value="1"/>
</dbReference>
<dbReference type="Proteomes" id="UP001217417">
    <property type="component" value="Unassembled WGS sequence"/>
</dbReference>
<dbReference type="PROSITE" id="PS00028">
    <property type="entry name" value="ZINC_FINGER_C2H2_1"/>
    <property type="match status" value="1"/>
</dbReference>
<comment type="catalytic activity">
    <reaction evidence="9">
        <text>L-seryl-[protein] + ATP = O-phospho-L-seryl-[protein] + ADP + H(+)</text>
        <dbReference type="Rhea" id="RHEA:17989"/>
        <dbReference type="Rhea" id="RHEA-COMP:9863"/>
        <dbReference type="Rhea" id="RHEA-COMP:11604"/>
        <dbReference type="ChEBI" id="CHEBI:15378"/>
        <dbReference type="ChEBI" id="CHEBI:29999"/>
        <dbReference type="ChEBI" id="CHEBI:30616"/>
        <dbReference type="ChEBI" id="CHEBI:83421"/>
        <dbReference type="ChEBI" id="CHEBI:456216"/>
        <dbReference type="EC" id="2.7.11.1"/>
    </reaction>
</comment>
<feature type="domain" description="Protein kinase" evidence="13">
    <location>
        <begin position="154"/>
        <end position="427"/>
    </location>
</feature>
<evidence type="ECO:0000256" key="1">
    <source>
        <dbReference type="ARBA" id="ARBA00010006"/>
    </source>
</evidence>
<dbReference type="CDD" id="cd05581">
    <property type="entry name" value="STKc_PDK1"/>
    <property type="match status" value="1"/>
</dbReference>
<evidence type="ECO:0000256" key="7">
    <source>
        <dbReference type="ARBA" id="ARBA00022840"/>
    </source>
</evidence>
<dbReference type="InterPro" id="IPR011009">
    <property type="entry name" value="Kinase-like_dom_sf"/>
</dbReference>
<dbReference type="Gene3D" id="1.10.510.10">
    <property type="entry name" value="Transferase(Phosphotransferase) domain 1"/>
    <property type="match status" value="1"/>
</dbReference>
<reference evidence="14" key="1">
    <citation type="submission" date="2023-03" db="EMBL/GenBank/DDBJ databases">
        <title>Near-Complete genome sequence of Lipomyces tetrasporous NRRL Y-64009, an oleaginous yeast capable of growing on lignocellulosic hydrolysates.</title>
        <authorList>
            <consortium name="Lawrence Berkeley National Laboratory"/>
            <person name="Jagtap S.S."/>
            <person name="Liu J.-J."/>
            <person name="Walukiewicz H.E."/>
            <person name="Pangilinan J."/>
            <person name="Lipzen A."/>
            <person name="Ahrendt S."/>
            <person name="Koriabine M."/>
            <person name="Cobaugh K."/>
            <person name="Salamov A."/>
            <person name="Yoshinaga Y."/>
            <person name="Ng V."/>
            <person name="Daum C."/>
            <person name="Grigoriev I.V."/>
            <person name="Slininger P.J."/>
            <person name="Dien B.S."/>
            <person name="Jin Y.-S."/>
            <person name="Rao C.V."/>
        </authorList>
    </citation>
    <scope>NUCLEOTIDE SEQUENCE</scope>
    <source>
        <strain evidence="14">NRRL Y-64009</strain>
    </source>
</reference>
<protein>
    <recommendedName>
        <fullName evidence="2">non-specific serine/threonine protein kinase</fullName>
        <ecNumber evidence="2">2.7.11.1</ecNumber>
    </recommendedName>
</protein>
<dbReference type="InterPro" id="IPR017441">
    <property type="entry name" value="Protein_kinase_ATP_BS"/>
</dbReference>
<evidence type="ECO:0000256" key="2">
    <source>
        <dbReference type="ARBA" id="ARBA00012513"/>
    </source>
</evidence>
<dbReference type="AlphaFoldDB" id="A0AAD7VT91"/>
<evidence type="ECO:0000256" key="11">
    <source>
        <dbReference type="RuleBase" id="RU000304"/>
    </source>
</evidence>
<dbReference type="InterPro" id="IPR050236">
    <property type="entry name" value="Ser_Thr_kinase_AGC"/>
</dbReference>
<feature type="compositionally biased region" description="Low complexity" evidence="12">
    <location>
        <begin position="35"/>
        <end position="61"/>
    </location>
</feature>
<comment type="caution">
    <text evidence="14">The sequence shown here is derived from an EMBL/GenBank/DDBJ whole genome shotgun (WGS) entry which is preliminary data.</text>
</comment>
<comment type="catalytic activity">
    <reaction evidence="8">
        <text>L-threonyl-[protein] + ATP = O-phospho-L-threonyl-[protein] + ADP + H(+)</text>
        <dbReference type="Rhea" id="RHEA:46608"/>
        <dbReference type="Rhea" id="RHEA-COMP:11060"/>
        <dbReference type="Rhea" id="RHEA-COMP:11605"/>
        <dbReference type="ChEBI" id="CHEBI:15378"/>
        <dbReference type="ChEBI" id="CHEBI:30013"/>
        <dbReference type="ChEBI" id="CHEBI:30616"/>
        <dbReference type="ChEBI" id="CHEBI:61977"/>
        <dbReference type="ChEBI" id="CHEBI:456216"/>
        <dbReference type="EC" id="2.7.11.1"/>
    </reaction>
</comment>
<keyword evidence="5 10" id="KW-0547">Nucleotide-binding</keyword>
<feature type="compositionally biased region" description="Low complexity" evidence="12">
    <location>
        <begin position="89"/>
        <end position="101"/>
    </location>
</feature>
<keyword evidence="15" id="KW-1185">Reference proteome</keyword>
<evidence type="ECO:0000256" key="10">
    <source>
        <dbReference type="PROSITE-ProRule" id="PRU10141"/>
    </source>
</evidence>
<organism evidence="14 15">
    <name type="scientific">Lipomyces tetrasporus</name>
    <dbReference type="NCBI Taxonomy" id="54092"/>
    <lineage>
        <taxon>Eukaryota</taxon>
        <taxon>Fungi</taxon>
        <taxon>Dikarya</taxon>
        <taxon>Ascomycota</taxon>
        <taxon>Saccharomycotina</taxon>
        <taxon>Lipomycetes</taxon>
        <taxon>Lipomycetales</taxon>
        <taxon>Lipomycetaceae</taxon>
        <taxon>Lipomyces</taxon>
    </lineage>
</organism>
<dbReference type="GO" id="GO:0005524">
    <property type="term" value="F:ATP binding"/>
    <property type="evidence" value="ECO:0007669"/>
    <property type="project" value="UniProtKB-UniRule"/>
</dbReference>
<dbReference type="PROSITE" id="PS00108">
    <property type="entry name" value="PROTEIN_KINASE_ST"/>
    <property type="match status" value="1"/>
</dbReference>
<comment type="similarity">
    <text evidence="1">Belongs to the protein kinase superfamily. AGC Ser/Thr protein kinase family. PDPK1 subfamily.</text>
</comment>
<evidence type="ECO:0000313" key="15">
    <source>
        <dbReference type="Proteomes" id="UP001217417"/>
    </source>
</evidence>
<dbReference type="Gene3D" id="3.30.200.20">
    <property type="entry name" value="Phosphorylase Kinase, domain 1"/>
    <property type="match status" value="1"/>
</dbReference>
<proteinExistence type="inferred from homology"/>
<dbReference type="InterPro" id="IPR008271">
    <property type="entry name" value="Ser/Thr_kinase_AS"/>
</dbReference>
<dbReference type="FunFam" id="3.30.200.20:FF:000128">
    <property type="entry name" value="Serine/threonine-protein kinase ksg1"/>
    <property type="match status" value="1"/>
</dbReference>
<keyword evidence="6 14" id="KW-0418">Kinase</keyword>
<name>A0AAD7VT91_9ASCO</name>
<sequence>MSSSEASSVSGVPWGSGSIPQLSQVQPQPAPAAPPIQQQPLPSTQPSSQQQAHQLPQQHSTIASRRIPYQLETKTVAGLPPLSSLPTYQQHQLIQEHQQQQPKSPLLPRSPYQARARSTSDDWAERGAAVHVQREADANGNVQTKTIKKGVKDFTFGRILGEGSFSTVVAATDRQTLREYAIKILDKRHIIKEKKVKYVNIEKNTLNRLGDHSGIIRLYYTFQDERSLYFVLDLAPNGELFSVLKKLGTLNMECTQYYCAQLLDAVGYMHDHGVIHRDLKPENILLDENMRIKVTDFGTAKLLSMQKPANGTTGASSDNIAGIPIEDDRSNSFVGTAEYVSPELLTDKAAGKSSDIWAIGCILYQLLCGKPPFKASNEYQTFQKIIKLEYSFPAMFPPVARDLVSHLLLTDPSKRLTIDQIKAHPFFADVEFGPALWSRKSPRLVPNSIPGGVK</sequence>
<evidence type="ECO:0000256" key="5">
    <source>
        <dbReference type="ARBA" id="ARBA00022741"/>
    </source>
</evidence>
<dbReference type="PROSITE" id="PS00107">
    <property type="entry name" value="PROTEIN_KINASE_ATP"/>
    <property type="match status" value="1"/>
</dbReference>
<dbReference type="EC" id="2.7.11.1" evidence="2"/>
<feature type="region of interest" description="Disordered" evidence="12">
    <location>
        <begin position="1"/>
        <end position="67"/>
    </location>
</feature>
<dbReference type="PANTHER" id="PTHR24356:SF163">
    <property type="entry name" value="3-PHOSPHOINOSITIDE-DEPENDENT PROTEIN KINASE 1-RELATED"/>
    <property type="match status" value="1"/>
</dbReference>
<keyword evidence="4" id="KW-0808">Transferase</keyword>
<dbReference type="InterPro" id="IPR013087">
    <property type="entry name" value="Znf_C2H2_type"/>
</dbReference>
<accession>A0AAD7VT91</accession>
<gene>
    <name evidence="14" type="ORF">POJ06DRAFT_196588</name>
</gene>
<evidence type="ECO:0000256" key="4">
    <source>
        <dbReference type="ARBA" id="ARBA00022679"/>
    </source>
</evidence>
<evidence type="ECO:0000256" key="3">
    <source>
        <dbReference type="ARBA" id="ARBA00022527"/>
    </source>
</evidence>
<keyword evidence="7 10" id="KW-0067">ATP-binding</keyword>